<protein>
    <submittedName>
        <fullName evidence="2">ATPase AAA</fullName>
    </submittedName>
</protein>
<sequence length="269" mass="29596">MPENYRHCFGLHKEPFAADIPRQEILVTRTLTAVCDRIHYAISLGALALITGEIGSGKSTALRYVIGDFHPSEYRVLSVTATSGSILELYRQILAELGVENAGASRAKMTRRIKQEVLDLTLGKKMKLALMIDEASLLRLEVFAELHTLTQFEQDSKPFLPIILAGQANLIDNLSYRNSQPLASRVVARCHLSGIDQNTMQEYLLHHLKIAGVKQMLFDDAAVTAIHQGSGGLFRKANHLARGALVAAAKAQESVVSAEHVRRAATELF</sequence>
<gene>
    <name evidence="2" type="ORF">GSUB_14755</name>
</gene>
<accession>A0A0B5FSE0</accession>
<keyword evidence="3" id="KW-1185">Reference proteome</keyword>
<dbReference type="Pfam" id="PF13401">
    <property type="entry name" value="AAA_22"/>
    <property type="match status" value="1"/>
</dbReference>
<dbReference type="InterPro" id="IPR052026">
    <property type="entry name" value="ExeA_AAA_ATPase_DNA-bind"/>
</dbReference>
<reference evidence="2 3" key="1">
    <citation type="journal article" date="2015" name="Genome Announc.">
        <title>Genomes of Geoalkalibacter ferrihydriticus Z-0531T and Geoalkalibacter subterraneus Red1T, Two Haloalkaliphilic Metal-Reducing Deltaproteobacteria.</title>
        <authorList>
            <person name="Badalamenti J.P."/>
            <person name="Krajmalnik-Brown R."/>
            <person name="Torres C.I."/>
            <person name="Bond D.R."/>
        </authorList>
    </citation>
    <scope>NUCLEOTIDE SEQUENCE [LARGE SCALE GENOMIC DNA]</scope>
    <source>
        <strain evidence="2 3">Red1</strain>
    </source>
</reference>
<name>A0A0B5FSE0_9BACT</name>
<dbReference type="STRING" id="483547.GSUB_14755"/>
<evidence type="ECO:0000313" key="3">
    <source>
        <dbReference type="Proteomes" id="UP000035036"/>
    </source>
</evidence>
<dbReference type="Gene3D" id="1.10.8.60">
    <property type="match status" value="1"/>
</dbReference>
<feature type="domain" description="ORC1/DEAH AAA+ ATPase" evidence="1">
    <location>
        <begin position="47"/>
        <end position="171"/>
    </location>
</feature>
<proteinExistence type="predicted"/>
<dbReference type="PANTHER" id="PTHR35894:SF1">
    <property type="entry name" value="PHOSPHORIBULOKINASE _ URIDINE KINASE FAMILY"/>
    <property type="match status" value="1"/>
</dbReference>
<evidence type="ECO:0000259" key="1">
    <source>
        <dbReference type="Pfam" id="PF13401"/>
    </source>
</evidence>
<dbReference type="Gene3D" id="3.40.50.300">
    <property type="entry name" value="P-loop containing nucleotide triphosphate hydrolases"/>
    <property type="match status" value="1"/>
</dbReference>
<dbReference type="InterPro" id="IPR049945">
    <property type="entry name" value="AAA_22"/>
</dbReference>
<organism evidence="2 3">
    <name type="scientific">Geoalkalibacter subterraneus</name>
    <dbReference type="NCBI Taxonomy" id="483547"/>
    <lineage>
        <taxon>Bacteria</taxon>
        <taxon>Pseudomonadati</taxon>
        <taxon>Thermodesulfobacteriota</taxon>
        <taxon>Desulfuromonadia</taxon>
        <taxon>Desulfuromonadales</taxon>
        <taxon>Geoalkalibacteraceae</taxon>
        <taxon>Geoalkalibacter</taxon>
    </lineage>
</organism>
<dbReference type="OrthoDB" id="5417156at2"/>
<dbReference type="RefSeq" id="WP_040201481.1">
    <property type="nucleotide sequence ID" value="NZ_CP010311.1"/>
</dbReference>
<dbReference type="HOGENOM" id="CLU_024125_1_0_7"/>
<evidence type="ECO:0000313" key="2">
    <source>
        <dbReference type="EMBL" id="AJF07559.1"/>
    </source>
</evidence>
<dbReference type="GO" id="GO:0016887">
    <property type="term" value="F:ATP hydrolysis activity"/>
    <property type="evidence" value="ECO:0007669"/>
    <property type="project" value="InterPro"/>
</dbReference>
<dbReference type="AlphaFoldDB" id="A0A0B5FSE0"/>
<dbReference type="PANTHER" id="PTHR35894">
    <property type="entry name" value="GENERAL SECRETION PATHWAY PROTEIN A-RELATED"/>
    <property type="match status" value="1"/>
</dbReference>
<dbReference type="Proteomes" id="UP000035036">
    <property type="component" value="Chromosome"/>
</dbReference>
<dbReference type="KEGG" id="gsb:GSUB_14755"/>
<dbReference type="EMBL" id="CP010311">
    <property type="protein sequence ID" value="AJF07559.1"/>
    <property type="molecule type" value="Genomic_DNA"/>
</dbReference>
<dbReference type="InterPro" id="IPR027417">
    <property type="entry name" value="P-loop_NTPase"/>
</dbReference>
<dbReference type="SUPFAM" id="SSF52540">
    <property type="entry name" value="P-loop containing nucleoside triphosphate hydrolases"/>
    <property type="match status" value="1"/>
</dbReference>